<evidence type="ECO:0000313" key="6">
    <source>
        <dbReference type="EMBL" id="KAF2612398.1"/>
    </source>
</evidence>
<evidence type="ECO:0000259" key="5">
    <source>
        <dbReference type="PROSITE" id="PS50158"/>
    </source>
</evidence>
<name>A0A8S9M332_BRACR</name>
<dbReference type="InterPro" id="IPR000504">
    <property type="entry name" value="RRM_dom"/>
</dbReference>
<dbReference type="EMBL" id="QGKY02000089">
    <property type="protein sequence ID" value="KAF2612398.1"/>
    <property type="molecule type" value="Genomic_DNA"/>
</dbReference>
<dbReference type="GO" id="GO:0003729">
    <property type="term" value="F:mRNA binding"/>
    <property type="evidence" value="ECO:0007669"/>
    <property type="project" value="TreeGrafter"/>
</dbReference>
<accession>A0A8S9M332</accession>
<reference evidence="6" key="1">
    <citation type="submission" date="2019-12" db="EMBL/GenBank/DDBJ databases">
        <title>Genome sequencing and annotation of Brassica cretica.</title>
        <authorList>
            <person name="Studholme D.J."/>
            <person name="Sarris P.F."/>
        </authorList>
    </citation>
    <scope>NUCLEOTIDE SEQUENCE</scope>
    <source>
        <strain evidence="6">PFS-102/07</strain>
        <tissue evidence="6">Leaf</tissue>
    </source>
</reference>
<dbReference type="PROSITE" id="PS50158">
    <property type="entry name" value="ZF_CCHC"/>
    <property type="match status" value="1"/>
</dbReference>
<dbReference type="Gene3D" id="3.30.70.330">
    <property type="match status" value="1"/>
</dbReference>
<feature type="domain" description="RRM" evidence="4">
    <location>
        <begin position="7"/>
        <end position="85"/>
    </location>
</feature>
<feature type="domain" description="CCHC-type" evidence="5">
    <location>
        <begin position="126"/>
        <end position="141"/>
    </location>
</feature>
<evidence type="ECO:0000256" key="2">
    <source>
        <dbReference type="PROSITE-ProRule" id="PRU00176"/>
    </source>
</evidence>
<gene>
    <name evidence="6" type="ORF">F2Q70_00007077</name>
</gene>
<feature type="compositionally biased region" description="Basic and acidic residues" evidence="3">
    <location>
        <begin position="224"/>
        <end position="234"/>
    </location>
</feature>
<dbReference type="InterPro" id="IPR036875">
    <property type="entry name" value="Znf_CCHC_sf"/>
</dbReference>
<feature type="region of interest" description="Disordered" evidence="3">
    <location>
        <begin position="81"/>
        <end position="111"/>
    </location>
</feature>
<dbReference type="InterPro" id="IPR035979">
    <property type="entry name" value="RBD_domain_sf"/>
</dbReference>
<dbReference type="SUPFAM" id="SSF54928">
    <property type="entry name" value="RNA-binding domain, RBD"/>
    <property type="match status" value="1"/>
</dbReference>
<dbReference type="FunFam" id="3.30.70.330:FF:001295">
    <property type="entry name" value="Glycine-rich RNA-binding protein RZ1B"/>
    <property type="match status" value="1"/>
</dbReference>
<dbReference type="Pfam" id="PF00098">
    <property type="entry name" value="zf-CCHC"/>
    <property type="match status" value="1"/>
</dbReference>
<feature type="compositionally biased region" description="Basic and acidic residues" evidence="3">
    <location>
        <begin position="83"/>
        <end position="97"/>
    </location>
</feature>
<dbReference type="InterPro" id="IPR012677">
    <property type="entry name" value="Nucleotide-bd_a/b_plait_sf"/>
</dbReference>
<feature type="compositionally biased region" description="Basic and acidic residues" evidence="3">
    <location>
        <begin position="327"/>
        <end position="336"/>
    </location>
</feature>
<keyword evidence="2" id="KW-0694">RNA-binding</keyword>
<dbReference type="SMART" id="SM00343">
    <property type="entry name" value="ZnF_C2HC"/>
    <property type="match status" value="1"/>
</dbReference>
<feature type="compositionally biased region" description="Basic and acidic residues" evidence="3">
    <location>
        <begin position="242"/>
        <end position="251"/>
    </location>
</feature>
<dbReference type="GO" id="GO:0005634">
    <property type="term" value="C:nucleus"/>
    <property type="evidence" value="ECO:0007669"/>
    <property type="project" value="TreeGrafter"/>
</dbReference>
<dbReference type="SUPFAM" id="SSF57756">
    <property type="entry name" value="Retrovirus zinc finger-like domains"/>
    <property type="match status" value="1"/>
</dbReference>
<organism evidence="6">
    <name type="scientific">Brassica cretica</name>
    <name type="common">Mustard</name>
    <dbReference type="NCBI Taxonomy" id="69181"/>
    <lineage>
        <taxon>Eukaryota</taxon>
        <taxon>Viridiplantae</taxon>
        <taxon>Streptophyta</taxon>
        <taxon>Embryophyta</taxon>
        <taxon>Tracheophyta</taxon>
        <taxon>Spermatophyta</taxon>
        <taxon>Magnoliopsida</taxon>
        <taxon>eudicotyledons</taxon>
        <taxon>Gunneridae</taxon>
        <taxon>Pentapetalae</taxon>
        <taxon>rosids</taxon>
        <taxon>malvids</taxon>
        <taxon>Brassicales</taxon>
        <taxon>Brassicaceae</taxon>
        <taxon>Brassiceae</taxon>
        <taxon>Brassica</taxon>
    </lineage>
</organism>
<keyword evidence="1" id="KW-0479">Metal-binding</keyword>
<dbReference type="PANTHER" id="PTHR48031">
    <property type="entry name" value="SRA STEM-LOOP-INTERACTING RNA-BINDING PROTEIN, MITOCHONDRIAL"/>
    <property type="match status" value="1"/>
</dbReference>
<feature type="compositionally biased region" description="Basic and acidic residues" evidence="3">
    <location>
        <begin position="309"/>
        <end position="319"/>
    </location>
</feature>
<evidence type="ECO:0000256" key="3">
    <source>
        <dbReference type="SAM" id="MobiDB-lite"/>
    </source>
</evidence>
<dbReference type="SMART" id="SM00360">
    <property type="entry name" value="RRM"/>
    <property type="match status" value="1"/>
</dbReference>
<feature type="region of interest" description="Disordered" evidence="3">
    <location>
        <begin position="222"/>
        <end position="393"/>
    </location>
</feature>
<feature type="compositionally biased region" description="Gly residues" evidence="3">
    <location>
        <begin position="259"/>
        <end position="270"/>
    </location>
</feature>
<dbReference type="Pfam" id="PF00076">
    <property type="entry name" value="RRM_1"/>
    <property type="match status" value="1"/>
</dbReference>
<comment type="caution">
    <text evidence="6">The sequence shown here is derived from an EMBL/GenBank/DDBJ whole genome shotgun (WGS) entry which is preliminary data.</text>
</comment>
<proteinExistence type="predicted"/>
<evidence type="ECO:0000256" key="1">
    <source>
        <dbReference type="PROSITE-ProRule" id="PRU00047"/>
    </source>
</evidence>
<dbReference type="InterPro" id="IPR001878">
    <property type="entry name" value="Znf_CCHC"/>
</dbReference>
<feature type="compositionally biased region" description="Gly residues" evidence="3">
    <location>
        <begin position="344"/>
        <end position="355"/>
    </location>
</feature>
<dbReference type="GO" id="GO:0008270">
    <property type="term" value="F:zinc ion binding"/>
    <property type="evidence" value="ECO:0007669"/>
    <property type="project" value="UniProtKB-KW"/>
</dbReference>
<dbReference type="FunFam" id="4.10.60.10:FF:000047">
    <property type="entry name" value="Glycine-rich RNA-binding protein RZ1C"/>
    <property type="match status" value="1"/>
</dbReference>
<sequence>MATKEGSRIFVGGLSPEVTERDLQRTFGRFGEILDCQIMMERDTGRSRGFGFITFADRRAMDESIREMHGRDFGDRVISVNRAEPKMGGRDDGESHGSRGGGRDGGYSLAGKGSFGGGGRVGEDECFKCGRVGHWARDCPSATGGRGGPVGGFSSRAAYGGSDGRVDRYADRERYVDRERYIDDRYDGGAPRFGARDRFDSREAYIPRDRYASDRYAAPVDRFAGGDRYSRGSDRYPPASYEKPRSFERDLVPSAGSDRYGGGRAGGPIRGGDEGRGFRSRASGPYERPSRSSGGGGGYPSSAPVDRFAGGDRYSRGSDRYPPASYEKPRSFERDLVPSAGSDRYGGGRAGGPIRGGDEGRGFRSRASGPYERPSRSSGGGGGYPSSGTLDRY</sequence>
<dbReference type="PANTHER" id="PTHR48031:SF2">
    <property type="entry name" value="RNA-BINDING PROTEIN 4"/>
    <property type="match status" value="1"/>
</dbReference>
<dbReference type="Gene3D" id="4.10.60.10">
    <property type="entry name" value="Zinc finger, CCHC-type"/>
    <property type="match status" value="1"/>
</dbReference>
<keyword evidence="1" id="KW-0863">Zinc-finger</keyword>
<dbReference type="AlphaFoldDB" id="A0A8S9M332"/>
<dbReference type="PROSITE" id="PS50102">
    <property type="entry name" value="RRM"/>
    <property type="match status" value="1"/>
</dbReference>
<keyword evidence="1" id="KW-0862">Zinc</keyword>
<protein>
    <submittedName>
        <fullName evidence="6">Uncharacterized protein</fullName>
    </submittedName>
</protein>
<evidence type="ECO:0000259" key="4">
    <source>
        <dbReference type="PROSITE" id="PS50102"/>
    </source>
</evidence>